<dbReference type="InterPro" id="IPR014457">
    <property type="entry name" value="UCP010260"/>
</dbReference>
<feature type="domain" description="DUF1990" evidence="1">
    <location>
        <begin position="8"/>
        <end position="160"/>
    </location>
</feature>
<dbReference type="Pfam" id="PF09348">
    <property type="entry name" value="DUF1990"/>
    <property type="match status" value="1"/>
</dbReference>
<dbReference type="OrthoDB" id="120660at2"/>
<dbReference type="InterPro" id="IPR018960">
    <property type="entry name" value="DUF1990"/>
</dbReference>
<accession>A0A1H6IVU6</accession>
<reference evidence="3" key="1">
    <citation type="submission" date="2016-10" db="EMBL/GenBank/DDBJ databases">
        <authorList>
            <person name="Varghese N."/>
            <person name="Submissions S."/>
        </authorList>
    </citation>
    <scope>NUCLEOTIDE SEQUENCE [LARGE SCALE GENOMIC DNA]</scope>
    <source>
        <strain evidence="3">DSM 45405</strain>
    </source>
</reference>
<keyword evidence="3" id="KW-1185">Reference proteome</keyword>
<sequence>MKLSQPFTYDDVGATARELPPGYDHYRESAVIGRGRDRFEAAAEAVMGWAMQRGTGLGVTADTPRAEISATVVVGRWPLKAPCRVVYLVDEPDRRGFAYGTLPGHPESGEELFTVRIDPATDEVRAEVVAFSRPGTWWSRAAAPLTRVFARLMIKRYLRAV</sequence>
<dbReference type="PANTHER" id="PTHR34202">
    <property type="entry name" value="UPF0548 PROTEIN"/>
    <property type="match status" value="1"/>
</dbReference>
<evidence type="ECO:0000259" key="1">
    <source>
        <dbReference type="Pfam" id="PF09348"/>
    </source>
</evidence>
<dbReference type="PANTHER" id="PTHR34202:SF1">
    <property type="entry name" value="UPF0548 PROTEIN"/>
    <property type="match status" value="1"/>
</dbReference>
<evidence type="ECO:0000313" key="2">
    <source>
        <dbReference type="EMBL" id="SEH50793.1"/>
    </source>
</evidence>
<dbReference type="AlphaFoldDB" id="A0A1H6IVU6"/>
<dbReference type="EMBL" id="LT629971">
    <property type="protein sequence ID" value="SEH50793.1"/>
    <property type="molecule type" value="Genomic_DNA"/>
</dbReference>
<dbReference type="Proteomes" id="UP000182915">
    <property type="component" value="Chromosome I"/>
</dbReference>
<dbReference type="RefSeq" id="WP_083405992.1">
    <property type="nucleotide sequence ID" value="NZ_LT629971.1"/>
</dbReference>
<name>A0A1H6IVU6_MYCRU</name>
<protein>
    <submittedName>
        <fullName evidence="2">Uncharacterized protein, UPF0548 family</fullName>
    </submittedName>
</protein>
<proteinExistence type="predicted"/>
<dbReference type="PIRSF" id="PIRSF010260">
    <property type="entry name" value="UCP010260"/>
    <property type="match status" value="1"/>
</dbReference>
<gene>
    <name evidence="2" type="ORF">SAMN04489835_0696</name>
</gene>
<organism evidence="2 3">
    <name type="scientific">Mycolicibacterium rutilum</name>
    <name type="common">Mycobacterium rutilum</name>
    <dbReference type="NCBI Taxonomy" id="370526"/>
    <lineage>
        <taxon>Bacteria</taxon>
        <taxon>Bacillati</taxon>
        <taxon>Actinomycetota</taxon>
        <taxon>Actinomycetes</taxon>
        <taxon>Mycobacteriales</taxon>
        <taxon>Mycobacteriaceae</taxon>
        <taxon>Mycolicibacterium</taxon>
    </lineage>
</organism>
<dbReference type="STRING" id="370526.SAMN04489835_0696"/>
<evidence type="ECO:0000313" key="3">
    <source>
        <dbReference type="Proteomes" id="UP000182915"/>
    </source>
</evidence>